<dbReference type="Proteomes" id="UP000183945">
    <property type="component" value="Unassembled WGS sequence"/>
</dbReference>
<evidence type="ECO:0000313" key="1">
    <source>
        <dbReference type="EMBL" id="SHF94810.1"/>
    </source>
</evidence>
<keyword evidence="2" id="KW-1185">Reference proteome</keyword>
<reference evidence="2" key="1">
    <citation type="submission" date="2016-11" db="EMBL/GenBank/DDBJ databases">
        <authorList>
            <person name="Varghese N."/>
            <person name="Submissions S."/>
        </authorList>
    </citation>
    <scope>NUCLEOTIDE SEQUENCE [LARGE SCALE GENOMIC DNA]</scope>
    <source>
        <strain evidence="2">DSM 24579</strain>
    </source>
</reference>
<name>A0A1M5FTD8_SALEC</name>
<dbReference type="STRING" id="1073325.SAMN05444483_103345"/>
<protein>
    <recommendedName>
        <fullName evidence="3">Beta-ketoacyl synthase, N-terminal domain</fullName>
    </recommendedName>
</protein>
<dbReference type="OrthoDB" id="1071350at2"/>
<evidence type="ECO:0008006" key="3">
    <source>
        <dbReference type="Google" id="ProtNLM"/>
    </source>
</evidence>
<dbReference type="RefSeq" id="WP_072878364.1">
    <property type="nucleotide sequence ID" value="NZ_FQVT01000003.1"/>
</dbReference>
<evidence type="ECO:0000313" key="2">
    <source>
        <dbReference type="Proteomes" id="UP000183945"/>
    </source>
</evidence>
<organism evidence="1 2">
    <name type="scientific">Salegentibacter echinorum</name>
    <dbReference type="NCBI Taxonomy" id="1073325"/>
    <lineage>
        <taxon>Bacteria</taxon>
        <taxon>Pseudomonadati</taxon>
        <taxon>Bacteroidota</taxon>
        <taxon>Flavobacteriia</taxon>
        <taxon>Flavobacteriales</taxon>
        <taxon>Flavobacteriaceae</taxon>
        <taxon>Salegentibacter</taxon>
    </lineage>
</organism>
<dbReference type="AlphaFoldDB" id="A0A1M5FTD8"/>
<sequence>MQKELYIKHWVKIKAGKIFDVEETFLATEEKDLNTFLKLGYQRLQISYPKFHKMDGLSKLGILASEIISRKHSFSKETALIFSNAASCLETDEEFQNSMQNFPSPATFVYTLPNIVLGELSIRHGLQSENSFFVSPQFDAALLVDYSTNLINTKMAPQVLCGWIDLQSGEYDVFLCLISSEGKTQFSEEMLRKIYYAENDRPTHRT</sequence>
<dbReference type="EMBL" id="FQVT01000003">
    <property type="protein sequence ID" value="SHF94810.1"/>
    <property type="molecule type" value="Genomic_DNA"/>
</dbReference>
<gene>
    <name evidence="1" type="ORF">SAMN05444483_103345</name>
</gene>
<proteinExistence type="predicted"/>
<accession>A0A1M5FTD8</accession>